<evidence type="ECO:0000256" key="5">
    <source>
        <dbReference type="PROSITE-ProRule" id="PRU00205"/>
    </source>
</evidence>
<accession>A0A9D3Q9M4</accession>
<dbReference type="PANTHER" id="PTHR31898">
    <property type="entry name" value="TRANSMEMBRANE PROTEIN 136"/>
    <property type="match status" value="1"/>
</dbReference>
<organism evidence="8 9">
    <name type="scientific">Megalops atlanticus</name>
    <name type="common">Tarpon</name>
    <name type="synonym">Clupea gigantea</name>
    <dbReference type="NCBI Taxonomy" id="7932"/>
    <lineage>
        <taxon>Eukaryota</taxon>
        <taxon>Metazoa</taxon>
        <taxon>Chordata</taxon>
        <taxon>Craniata</taxon>
        <taxon>Vertebrata</taxon>
        <taxon>Euteleostomi</taxon>
        <taxon>Actinopterygii</taxon>
        <taxon>Neopterygii</taxon>
        <taxon>Teleostei</taxon>
        <taxon>Elopiformes</taxon>
        <taxon>Megalopidae</taxon>
        <taxon>Megalops</taxon>
    </lineage>
</organism>
<dbReference type="GO" id="GO:0016020">
    <property type="term" value="C:membrane"/>
    <property type="evidence" value="ECO:0007669"/>
    <property type="project" value="UniProtKB-SubCell"/>
</dbReference>
<keyword evidence="2 5" id="KW-0812">Transmembrane</keyword>
<sequence length="226" mass="25212">MRNNLRETWTKQPITDVKLRPCVIQRRDDIVDCGAYIGFIDGPWPFTHPGTENTPLQVTALALSLGYFMFDMGWCVYFRTEGSIMLAHHTLSILGIVLALALGESGIETCAVLFGSEITNPLLQARWFLRKVGRYHSLVGDVVDLLFVLLFASVRIGVGGRMLYCELTSPRPSLLMKGGGVAMYGLSWVFMVDITRFACRKSGAKFRRWQEARKAIEVNGKSGKAS</sequence>
<keyword evidence="4 5" id="KW-0472">Membrane</keyword>
<proteinExistence type="predicted"/>
<dbReference type="PANTHER" id="PTHR31898:SF7">
    <property type="entry name" value="TLC DOMAIN-CONTAINING PROTEIN 5"/>
    <property type="match status" value="1"/>
</dbReference>
<dbReference type="AlphaFoldDB" id="A0A9D3Q9M4"/>
<evidence type="ECO:0000259" key="7">
    <source>
        <dbReference type="PROSITE" id="PS50922"/>
    </source>
</evidence>
<dbReference type="InterPro" id="IPR042512">
    <property type="entry name" value="TLCD5"/>
</dbReference>
<keyword evidence="3 6" id="KW-1133">Transmembrane helix</keyword>
<feature type="transmembrane region" description="Helical" evidence="6">
    <location>
        <begin position="91"/>
        <end position="114"/>
    </location>
</feature>
<comment type="caution">
    <text evidence="8">The sequence shown here is derived from an EMBL/GenBank/DDBJ whole genome shotgun (WGS) entry which is preliminary data.</text>
</comment>
<comment type="subcellular location">
    <subcellularLocation>
        <location evidence="1">Membrane</location>
        <topology evidence="1">Multi-pass membrane protein</topology>
    </subcellularLocation>
</comment>
<dbReference type="EMBL" id="JAFDVH010000003">
    <property type="protein sequence ID" value="KAG7483525.1"/>
    <property type="molecule type" value="Genomic_DNA"/>
</dbReference>
<dbReference type="Proteomes" id="UP001046870">
    <property type="component" value="Chromosome 3"/>
</dbReference>
<feature type="transmembrane region" description="Helical" evidence="6">
    <location>
        <begin position="135"/>
        <end position="158"/>
    </location>
</feature>
<evidence type="ECO:0000256" key="6">
    <source>
        <dbReference type="SAM" id="Phobius"/>
    </source>
</evidence>
<evidence type="ECO:0000256" key="3">
    <source>
        <dbReference type="ARBA" id="ARBA00022989"/>
    </source>
</evidence>
<keyword evidence="9" id="KW-1185">Reference proteome</keyword>
<dbReference type="InterPro" id="IPR006634">
    <property type="entry name" value="TLC-dom"/>
</dbReference>
<reference evidence="8" key="1">
    <citation type="submission" date="2021-01" db="EMBL/GenBank/DDBJ databases">
        <authorList>
            <person name="Zahm M."/>
            <person name="Roques C."/>
            <person name="Cabau C."/>
            <person name="Klopp C."/>
            <person name="Donnadieu C."/>
            <person name="Jouanno E."/>
            <person name="Lampietro C."/>
            <person name="Louis A."/>
            <person name="Herpin A."/>
            <person name="Echchiki A."/>
            <person name="Berthelot C."/>
            <person name="Parey E."/>
            <person name="Roest-Crollius H."/>
            <person name="Braasch I."/>
            <person name="Postlethwait J."/>
            <person name="Bobe J."/>
            <person name="Montfort J."/>
            <person name="Bouchez O."/>
            <person name="Begum T."/>
            <person name="Mejri S."/>
            <person name="Adams A."/>
            <person name="Chen W.-J."/>
            <person name="Guiguen Y."/>
        </authorList>
    </citation>
    <scope>NUCLEOTIDE SEQUENCE</scope>
    <source>
        <strain evidence="8">YG-15Mar2019-1</strain>
        <tissue evidence="8">Brain</tissue>
    </source>
</reference>
<evidence type="ECO:0000256" key="4">
    <source>
        <dbReference type="ARBA" id="ARBA00023136"/>
    </source>
</evidence>
<feature type="transmembrane region" description="Helical" evidence="6">
    <location>
        <begin position="58"/>
        <end position="79"/>
    </location>
</feature>
<gene>
    <name evidence="8" type="ORF">MATL_G00039330</name>
</gene>
<protein>
    <recommendedName>
        <fullName evidence="7">TLC domain-containing protein</fullName>
    </recommendedName>
</protein>
<dbReference type="OrthoDB" id="506011at2759"/>
<evidence type="ECO:0000256" key="1">
    <source>
        <dbReference type="ARBA" id="ARBA00004141"/>
    </source>
</evidence>
<dbReference type="Pfam" id="PF03798">
    <property type="entry name" value="TRAM_LAG1_CLN8"/>
    <property type="match status" value="1"/>
</dbReference>
<evidence type="ECO:0000256" key="2">
    <source>
        <dbReference type="ARBA" id="ARBA00022692"/>
    </source>
</evidence>
<feature type="transmembrane region" description="Helical" evidence="6">
    <location>
        <begin position="178"/>
        <end position="199"/>
    </location>
</feature>
<feature type="domain" description="TLC" evidence="7">
    <location>
        <begin position="1"/>
        <end position="203"/>
    </location>
</feature>
<name>A0A9D3Q9M4_MEGAT</name>
<evidence type="ECO:0000313" key="8">
    <source>
        <dbReference type="EMBL" id="KAG7483525.1"/>
    </source>
</evidence>
<dbReference type="SMART" id="SM00724">
    <property type="entry name" value="TLC"/>
    <property type="match status" value="1"/>
</dbReference>
<evidence type="ECO:0000313" key="9">
    <source>
        <dbReference type="Proteomes" id="UP001046870"/>
    </source>
</evidence>
<dbReference type="PROSITE" id="PS50922">
    <property type="entry name" value="TLC"/>
    <property type="match status" value="1"/>
</dbReference>